<dbReference type="InterPro" id="IPR028082">
    <property type="entry name" value="Peripla_BP_I"/>
</dbReference>
<evidence type="ECO:0000259" key="5">
    <source>
        <dbReference type="Pfam" id="PF13407"/>
    </source>
</evidence>
<feature type="chain" id="PRO_5047332486" evidence="4">
    <location>
        <begin position="22"/>
        <end position="370"/>
    </location>
</feature>
<proteinExistence type="predicted"/>
<feature type="signal peptide" evidence="4">
    <location>
        <begin position="1"/>
        <end position="21"/>
    </location>
</feature>
<sequence length="370" mass="40443">MKKIFSLLLVAVLAMALFVGCTPKSDSGDGGDDSSGGSGEGKTVGVAMPTQSSERWIKDGDNMKSQLEELGYKVDLQYAEDDPQQQVSQLENMLASGVDCLVVAAIDSQALINPLKQAKDAGVPVVAYDRLLMDTDAVSYYATFDNKGIGTAIGSYVEEKLDLANATETYTFELFMGSPDDNNAYMLYDGLMEVIQPYIDKGTLVCKSGQTSFEKSNTLRWDQQTAMRRCEDILSSYYADEKLDIAFSAYDGLSYGVKAACEGAGYKVGAEDWPVITGQDAELMAVKNIIAGSQTMSIAKDTRILAEKCVKMVEAVLKGTEPEINDTEQYDNGKLVVPSYLCEPQPVDKDNYKEILVDTEYYTEAEINEE</sequence>
<dbReference type="InterPro" id="IPR025997">
    <property type="entry name" value="SBP_2_dom"/>
</dbReference>
<evidence type="ECO:0000256" key="3">
    <source>
        <dbReference type="SAM" id="MobiDB-lite"/>
    </source>
</evidence>
<dbReference type="PANTHER" id="PTHR30036:SF1">
    <property type="entry name" value="D-XYLOSE-BINDING PERIPLASMIC PROTEIN"/>
    <property type="match status" value="1"/>
</dbReference>
<dbReference type="Gene3D" id="3.40.50.2300">
    <property type="match status" value="2"/>
</dbReference>
<dbReference type="CDD" id="cd19994">
    <property type="entry name" value="PBP1_ChvE"/>
    <property type="match status" value="1"/>
</dbReference>
<dbReference type="SUPFAM" id="SSF53822">
    <property type="entry name" value="Periplasmic binding protein-like I"/>
    <property type="match status" value="1"/>
</dbReference>
<gene>
    <name evidence="6" type="primary">chvE</name>
    <name evidence="6" type="ORF">NK118_01980</name>
</gene>
<dbReference type="InterPro" id="IPR049784">
    <property type="entry name" value="ChvE-like"/>
</dbReference>
<dbReference type="Proteomes" id="UP001523565">
    <property type="component" value="Unassembled WGS sequence"/>
</dbReference>
<protein>
    <submittedName>
        <fullName evidence="6">Sugar ABC transporter substrate-binding protein</fullName>
    </submittedName>
</protein>
<dbReference type="Pfam" id="PF13407">
    <property type="entry name" value="Peripla_BP_4"/>
    <property type="match status" value="1"/>
</dbReference>
<name>A0ABT1EE80_9FIRM</name>
<dbReference type="EMBL" id="JAMZFV010000001">
    <property type="protein sequence ID" value="MCP1109012.1"/>
    <property type="molecule type" value="Genomic_DNA"/>
</dbReference>
<feature type="region of interest" description="Disordered" evidence="3">
    <location>
        <begin position="24"/>
        <end position="51"/>
    </location>
</feature>
<organism evidence="6 7">
    <name type="scientific">Ohessyouella blattaphilus</name>
    <dbReference type="NCBI Taxonomy" id="2949333"/>
    <lineage>
        <taxon>Bacteria</taxon>
        <taxon>Bacillati</taxon>
        <taxon>Bacillota</taxon>
        <taxon>Clostridia</taxon>
        <taxon>Lachnospirales</taxon>
        <taxon>Lachnospiraceae</taxon>
        <taxon>Ohessyouella</taxon>
    </lineage>
</organism>
<dbReference type="NCBIfam" id="NF040907">
    <property type="entry name" value="ChvE"/>
    <property type="match status" value="1"/>
</dbReference>
<evidence type="ECO:0000256" key="1">
    <source>
        <dbReference type="ARBA" id="ARBA00004196"/>
    </source>
</evidence>
<feature type="domain" description="Periplasmic binding protein" evidence="5">
    <location>
        <begin position="44"/>
        <end position="320"/>
    </location>
</feature>
<feature type="compositionally biased region" description="Gly residues" evidence="3">
    <location>
        <begin position="33"/>
        <end position="42"/>
    </location>
</feature>
<evidence type="ECO:0000313" key="6">
    <source>
        <dbReference type="EMBL" id="MCP1109012.1"/>
    </source>
</evidence>
<dbReference type="PANTHER" id="PTHR30036">
    <property type="entry name" value="D-XYLOSE-BINDING PERIPLASMIC PROTEIN"/>
    <property type="match status" value="1"/>
</dbReference>
<evidence type="ECO:0000313" key="7">
    <source>
        <dbReference type="Proteomes" id="UP001523565"/>
    </source>
</evidence>
<accession>A0ABT1EE80</accession>
<keyword evidence="7" id="KW-1185">Reference proteome</keyword>
<comment type="caution">
    <text evidence="6">The sequence shown here is derived from an EMBL/GenBank/DDBJ whole genome shotgun (WGS) entry which is preliminary data.</text>
</comment>
<comment type="subcellular location">
    <subcellularLocation>
        <location evidence="1">Cell envelope</location>
    </subcellularLocation>
</comment>
<keyword evidence="2 4" id="KW-0732">Signal</keyword>
<dbReference type="PROSITE" id="PS51257">
    <property type="entry name" value="PROKAR_LIPOPROTEIN"/>
    <property type="match status" value="1"/>
</dbReference>
<evidence type="ECO:0000256" key="2">
    <source>
        <dbReference type="ARBA" id="ARBA00022729"/>
    </source>
</evidence>
<evidence type="ECO:0000256" key="4">
    <source>
        <dbReference type="SAM" id="SignalP"/>
    </source>
</evidence>
<reference evidence="6 7" key="1">
    <citation type="journal article" date="2022" name="Genome Biol. Evol.">
        <title>Host diet, physiology and behaviors set the stage for Lachnospiraceae cladogenesis.</title>
        <authorList>
            <person name="Vera-Ponce De Leon A."/>
            <person name="Schneider M."/>
            <person name="Jahnes B.C."/>
            <person name="Sadowski V."/>
            <person name="Camuy-Velez L.A."/>
            <person name="Duan J."/>
            <person name="Sabree Z.L."/>
        </authorList>
    </citation>
    <scope>NUCLEOTIDE SEQUENCE [LARGE SCALE GENOMIC DNA]</scope>
    <source>
        <strain evidence="6 7">PAL227</strain>
    </source>
</reference>
<dbReference type="RefSeq" id="WP_262067912.1">
    <property type="nucleotide sequence ID" value="NZ_JAMXOC010000001.1"/>
</dbReference>
<dbReference type="InterPro" id="IPR050555">
    <property type="entry name" value="Bact_Solute-Bind_Prot2"/>
</dbReference>